<dbReference type="GO" id="GO:0007018">
    <property type="term" value="P:microtubule-based movement"/>
    <property type="evidence" value="ECO:0007669"/>
    <property type="project" value="TreeGrafter"/>
</dbReference>
<keyword evidence="3" id="KW-0493">Microtubule</keyword>
<dbReference type="FunFam" id="3.30.1140.40:FF:000001">
    <property type="entry name" value="Dynein light chain Tctex-type 1"/>
    <property type="match status" value="1"/>
</dbReference>
<keyword evidence="6" id="KW-0206">Cytoskeleton</keyword>
<protein>
    <submittedName>
        <fullName evidence="7">Tctex-1</fullName>
    </submittedName>
</protein>
<evidence type="ECO:0000256" key="1">
    <source>
        <dbReference type="ARBA" id="ARBA00004245"/>
    </source>
</evidence>
<reference evidence="7 8" key="2">
    <citation type="submission" date="2016-08" db="EMBL/GenBank/DDBJ databases">
        <title>Pervasive Adenine N6-methylation of Active Genes in Fungi.</title>
        <authorList>
            <consortium name="DOE Joint Genome Institute"/>
            <person name="Mondo S.J."/>
            <person name="Dannebaum R.O."/>
            <person name="Kuo R.C."/>
            <person name="Labutti K."/>
            <person name="Haridas S."/>
            <person name="Kuo A."/>
            <person name="Salamov A."/>
            <person name="Ahrendt S.R."/>
            <person name="Lipzen A."/>
            <person name="Sullivan W."/>
            <person name="Andreopoulos W.B."/>
            <person name="Clum A."/>
            <person name="Lindquist E."/>
            <person name="Daum C."/>
            <person name="Ramamoorthy G.K."/>
            <person name="Gryganskyi A."/>
            <person name="Culley D."/>
            <person name="Magnuson J.K."/>
            <person name="James T.Y."/>
            <person name="O'Malley M.A."/>
            <person name="Stajich J.E."/>
            <person name="Spatafora J.W."/>
            <person name="Visel A."/>
            <person name="Grigoriev I.V."/>
        </authorList>
    </citation>
    <scope>NUCLEOTIDE SEQUENCE [LARGE SCALE GENOMIC DNA]</scope>
    <source>
        <strain evidence="8">finn</strain>
    </source>
</reference>
<keyword evidence="8" id="KW-1185">Reference proteome</keyword>
<proteinExistence type="predicted"/>
<dbReference type="GO" id="GO:0005737">
    <property type="term" value="C:cytoplasm"/>
    <property type="evidence" value="ECO:0007669"/>
    <property type="project" value="TreeGrafter"/>
</dbReference>
<keyword evidence="5" id="KW-0505">Motor protein</keyword>
<accession>A0A1Y1UZX0</accession>
<comment type="caution">
    <text evidence="7">The sequence shown here is derived from an EMBL/GenBank/DDBJ whole genome shotgun (WGS) entry which is preliminary data.</text>
</comment>
<comment type="subcellular location">
    <subcellularLocation>
        <location evidence="1">Cytoplasm</location>
        <location evidence="1">Cytoskeleton</location>
    </subcellularLocation>
</comment>
<sequence>MDTYQGTEEKAFSVEEVLAIIKESIENTCQNQSYQHAKVAQWNSNIVEQTLKKLSELNKPFKYLVTCVIMQKNGAGLHTANSCFWDNSSDGSATYKYDSKTMYVIVSVFGLAI</sequence>
<evidence type="ECO:0000256" key="5">
    <source>
        <dbReference type="ARBA" id="ARBA00023175"/>
    </source>
</evidence>
<dbReference type="OrthoDB" id="10059120at2759"/>
<evidence type="ECO:0000313" key="7">
    <source>
        <dbReference type="EMBL" id="ORX44191.1"/>
    </source>
</evidence>
<dbReference type="Pfam" id="PF03645">
    <property type="entry name" value="Tctex-1"/>
    <property type="match status" value="1"/>
</dbReference>
<dbReference type="Gene3D" id="3.30.1140.40">
    <property type="entry name" value="Tctex-1"/>
    <property type="match status" value="1"/>
</dbReference>
<dbReference type="STRING" id="1754191.A0A1Y1UZX0"/>
<evidence type="ECO:0000256" key="2">
    <source>
        <dbReference type="ARBA" id="ARBA00022490"/>
    </source>
</evidence>
<dbReference type="PANTHER" id="PTHR21255:SF4">
    <property type="entry name" value="DYNEIN LIGHT CHAIN TCTEX-TYPE"/>
    <property type="match status" value="1"/>
</dbReference>
<name>A0A1Y1UZX0_9FUNG</name>
<evidence type="ECO:0000313" key="8">
    <source>
        <dbReference type="Proteomes" id="UP000193719"/>
    </source>
</evidence>
<dbReference type="InterPro" id="IPR005334">
    <property type="entry name" value="Tctex-1-like"/>
</dbReference>
<evidence type="ECO:0000256" key="4">
    <source>
        <dbReference type="ARBA" id="ARBA00023017"/>
    </source>
</evidence>
<dbReference type="InterPro" id="IPR038586">
    <property type="entry name" value="Tctex-1-like_sf"/>
</dbReference>
<dbReference type="AlphaFoldDB" id="A0A1Y1UZX0"/>
<dbReference type="EMBL" id="MCFH01000047">
    <property type="protein sequence ID" value="ORX44191.1"/>
    <property type="molecule type" value="Genomic_DNA"/>
</dbReference>
<keyword evidence="4" id="KW-0243">Dynein</keyword>
<dbReference type="GO" id="GO:0005874">
    <property type="term" value="C:microtubule"/>
    <property type="evidence" value="ECO:0007669"/>
    <property type="project" value="UniProtKB-KW"/>
</dbReference>
<dbReference type="Proteomes" id="UP000193719">
    <property type="component" value="Unassembled WGS sequence"/>
</dbReference>
<reference evidence="7 8" key="1">
    <citation type="submission" date="2016-08" db="EMBL/GenBank/DDBJ databases">
        <title>Genomes of anaerobic fungi encode conserved fungal cellulosomes for biomass hydrolysis.</title>
        <authorList>
            <consortium name="DOE Joint Genome Institute"/>
            <person name="Haitjema C.H."/>
            <person name="Gilmore S.P."/>
            <person name="Henske J.K."/>
            <person name="Solomon K.V."/>
            <person name="De Groot R."/>
            <person name="Kuo A."/>
            <person name="Mondo S.J."/>
            <person name="Salamov A.A."/>
            <person name="Labutti K."/>
            <person name="Zhao Z."/>
            <person name="Chiniquy J."/>
            <person name="Barry K."/>
            <person name="Brewer H.M."/>
            <person name="Purvine S.O."/>
            <person name="Wright A.T."/>
            <person name="Boxma B."/>
            <person name="Van Alen T."/>
            <person name="Hackstein J.H."/>
            <person name="Baker S.E."/>
            <person name="Grigoriev I.V."/>
            <person name="O'Malley M.A."/>
        </authorList>
    </citation>
    <scope>NUCLEOTIDE SEQUENCE [LARGE SCALE GENOMIC DNA]</scope>
    <source>
        <strain evidence="8">finn</strain>
    </source>
</reference>
<gene>
    <name evidence="7" type="ORF">BCR36DRAFT_586316</name>
</gene>
<evidence type="ECO:0000256" key="3">
    <source>
        <dbReference type="ARBA" id="ARBA00022701"/>
    </source>
</evidence>
<evidence type="ECO:0000256" key="6">
    <source>
        <dbReference type="ARBA" id="ARBA00023212"/>
    </source>
</evidence>
<keyword evidence="2" id="KW-0963">Cytoplasm</keyword>
<dbReference type="GO" id="GO:0045505">
    <property type="term" value="F:dynein intermediate chain binding"/>
    <property type="evidence" value="ECO:0007669"/>
    <property type="project" value="TreeGrafter"/>
</dbReference>
<organism evidence="7 8">
    <name type="scientific">Piromyces finnis</name>
    <dbReference type="NCBI Taxonomy" id="1754191"/>
    <lineage>
        <taxon>Eukaryota</taxon>
        <taxon>Fungi</taxon>
        <taxon>Fungi incertae sedis</taxon>
        <taxon>Chytridiomycota</taxon>
        <taxon>Chytridiomycota incertae sedis</taxon>
        <taxon>Neocallimastigomycetes</taxon>
        <taxon>Neocallimastigales</taxon>
        <taxon>Neocallimastigaceae</taxon>
        <taxon>Piromyces</taxon>
    </lineage>
</organism>
<dbReference type="PANTHER" id="PTHR21255">
    <property type="entry name" value="T-COMPLEX-ASSOCIATED-TESTIS-EXPRESSED 1/ DYNEIN LIGHT CHAIN"/>
    <property type="match status" value="1"/>
</dbReference>
<dbReference type="GO" id="GO:0005868">
    <property type="term" value="C:cytoplasmic dynein complex"/>
    <property type="evidence" value="ECO:0007669"/>
    <property type="project" value="TreeGrafter"/>
</dbReference>